<dbReference type="Gene3D" id="3.40.50.1110">
    <property type="entry name" value="SGNH hydrolase"/>
    <property type="match status" value="1"/>
</dbReference>
<organism evidence="3 4">
    <name type="scientific">Rarobacter faecitabidus</name>
    <dbReference type="NCBI Taxonomy" id="13243"/>
    <lineage>
        <taxon>Bacteria</taxon>
        <taxon>Bacillati</taxon>
        <taxon>Actinomycetota</taxon>
        <taxon>Actinomycetes</taxon>
        <taxon>Micrococcales</taxon>
        <taxon>Rarobacteraceae</taxon>
        <taxon>Rarobacter</taxon>
    </lineage>
</organism>
<evidence type="ECO:0000313" key="3">
    <source>
        <dbReference type="EMBL" id="TQL64364.1"/>
    </source>
</evidence>
<dbReference type="Proteomes" id="UP000315389">
    <property type="component" value="Unassembled WGS sequence"/>
</dbReference>
<name>A0A542ZVH5_RARFA</name>
<feature type="domain" description="SsfX3-like N-terminal" evidence="2">
    <location>
        <begin position="12"/>
        <end position="142"/>
    </location>
</feature>
<dbReference type="RefSeq" id="WP_142119255.1">
    <property type="nucleotide sequence ID" value="NZ_BAAASV010000003.1"/>
</dbReference>
<sequence>MITTPLTAALVHGAAELEQTDHGLIVHRLPAWARRQCPDPGLMDAQAKPSGVRVGFSTTSAIIQLITHPLPTEYVQARRPRGRIDVFVDGELRLSDELTGGDETRIDLVDGTMSSRSGPHHVTTIADLDGGEHLIELWLPHNESLRLIEMRSDAPLRPVVDVRPRWIHYGSSISQGSNATAPSDIWPAIAARQANVSLRNLGLGGNALVDPFVARFIRDTPADFISLAIGINVANLDGMHMRVFSPAVHGFLDTIRDGHPDTPLLLISPLYCGIHENTPGPGAFDPATFGTDQIRFIATGDPKDATRGRPTLVTMRAAMQEIVAARDSDPALHYLDGLQLFGAGDAEAFPLPDALHPDPEAHRIIGQRFGELAFGERGAFAT</sequence>
<protein>
    <submittedName>
        <fullName evidence="3">GDSL-like lipase/acylhydrolase family protein</fullName>
    </submittedName>
</protein>
<keyword evidence="4" id="KW-1185">Reference proteome</keyword>
<keyword evidence="3" id="KW-0378">Hydrolase</keyword>
<dbReference type="Pfam" id="PF21181">
    <property type="entry name" value="SsfX3_N"/>
    <property type="match status" value="1"/>
</dbReference>
<dbReference type="SUPFAM" id="SSF52266">
    <property type="entry name" value="SGNH hydrolase"/>
    <property type="match status" value="1"/>
</dbReference>
<dbReference type="OrthoDB" id="2060945at2"/>
<dbReference type="InterPro" id="IPR036514">
    <property type="entry name" value="SGNH_hydro_sf"/>
</dbReference>
<dbReference type="InterPro" id="IPR013830">
    <property type="entry name" value="SGNH_hydro"/>
</dbReference>
<evidence type="ECO:0000259" key="1">
    <source>
        <dbReference type="Pfam" id="PF14606"/>
    </source>
</evidence>
<dbReference type="InterPro" id="IPR048977">
    <property type="entry name" value="SsfX3-like_N"/>
</dbReference>
<dbReference type="AlphaFoldDB" id="A0A542ZVH5"/>
<reference evidence="3 4" key="1">
    <citation type="submission" date="2019-06" db="EMBL/GenBank/DDBJ databases">
        <title>Sequencing the genomes of 1000 actinobacteria strains.</title>
        <authorList>
            <person name="Klenk H.-P."/>
        </authorList>
    </citation>
    <scope>NUCLEOTIDE SEQUENCE [LARGE SCALE GENOMIC DNA]</scope>
    <source>
        <strain evidence="3 4">DSM 4813</strain>
    </source>
</reference>
<evidence type="ECO:0000313" key="4">
    <source>
        <dbReference type="Proteomes" id="UP000315389"/>
    </source>
</evidence>
<dbReference type="Pfam" id="PF14606">
    <property type="entry name" value="Lipase_GDSL_3"/>
    <property type="match status" value="1"/>
</dbReference>
<feature type="domain" description="SGNH hydrolase-type esterase" evidence="1">
    <location>
        <begin position="167"/>
        <end position="268"/>
    </location>
</feature>
<dbReference type="EMBL" id="VFOS01000001">
    <property type="protein sequence ID" value="TQL64364.1"/>
    <property type="molecule type" value="Genomic_DNA"/>
</dbReference>
<proteinExistence type="predicted"/>
<dbReference type="Gene3D" id="2.60.120.260">
    <property type="entry name" value="Galactose-binding domain-like"/>
    <property type="match status" value="1"/>
</dbReference>
<dbReference type="GO" id="GO:0016787">
    <property type="term" value="F:hydrolase activity"/>
    <property type="evidence" value="ECO:0007669"/>
    <property type="project" value="UniProtKB-KW"/>
</dbReference>
<accession>A0A542ZVH5</accession>
<comment type="caution">
    <text evidence="3">The sequence shown here is derived from an EMBL/GenBank/DDBJ whole genome shotgun (WGS) entry which is preliminary data.</text>
</comment>
<evidence type="ECO:0000259" key="2">
    <source>
        <dbReference type="Pfam" id="PF21181"/>
    </source>
</evidence>
<gene>
    <name evidence="3" type="ORF">FB461_0866</name>
</gene>